<feature type="region of interest" description="Disordered" evidence="1">
    <location>
        <begin position="183"/>
        <end position="208"/>
    </location>
</feature>
<gene>
    <name evidence="2" type="ORF">RM445_00905</name>
</gene>
<feature type="compositionally biased region" description="Basic and acidic residues" evidence="1">
    <location>
        <begin position="48"/>
        <end position="87"/>
    </location>
</feature>
<keyword evidence="3" id="KW-1185">Reference proteome</keyword>
<evidence type="ECO:0000313" key="3">
    <source>
        <dbReference type="Proteomes" id="UP001183202"/>
    </source>
</evidence>
<accession>A0ABU2N2E6</accession>
<evidence type="ECO:0008006" key="4">
    <source>
        <dbReference type="Google" id="ProtNLM"/>
    </source>
</evidence>
<organism evidence="2 3">
    <name type="scientific">Pseudonocardia charpentierae</name>
    <dbReference type="NCBI Taxonomy" id="3075545"/>
    <lineage>
        <taxon>Bacteria</taxon>
        <taxon>Bacillati</taxon>
        <taxon>Actinomycetota</taxon>
        <taxon>Actinomycetes</taxon>
        <taxon>Pseudonocardiales</taxon>
        <taxon>Pseudonocardiaceae</taxon>
        <taxon>Pseudonocardia</taxon>
    </lineage>
</organism>
<dbReference type="RefSeq" id="WP_311553981.1">
    <property type="nucleotide sequence ID" value="NZ_JAVREJ010000001.1"/>
</dbReference>
<protein>
    <recommendedName>
        <fullName evidence="4">DivIVA protein</fullName>
    </recommendedName>
</protein>
<name>A0ABU2N2E6_9PSEU</name>
<reference evidence="3" key="1">
    <citation type="submission" date="2023-07" db="EMBL/GenBank/DDBJ databases">
        <title>30 novel species of actinomycetes from the DSMZ collection.</title>
        <authorList>
            <person name="Nouioui I."/>
        </authorList>
    </citation>
    <scope>NUCLEOTIDE SEQUENCE [LARGE SCALE GENOMIC DNA]</scope>
    <source>
        <strain evidence="3">DSM 45834</strain>
    </source>
</reference>
<comment type="caution">
    <text evidence="2">The sequence shown here is derived from an EMBL/GenBank/DDBJ whole genome shotgun (WGS) entry which is preliminary data.</text>
</comment>
<feature type="compositionally biased region" description="Low complexity" evidence="1">
    <location>
        <begin position="1"/>
        <end position="16"/>
    </location>
</feature>
<dbReference type="EMBL" id="JAVREJ010000001">
    <property type="protein sequence ID" value="MDT0348082.1"/>
    <property type="molecule type" value="Genomic_DNA"/>
</dbReference>
<sequence length="288" mass="31697">MATPTTATSAGSSSSSDHSFDTVLRGYERRQVDDAVSRLRNEVAQLKDELAEAERRRRQANEHAEATERELRDVRAKSAHSEPRSVEDSFGYRAEKLLRIAEQEAAEVRTHASRESAAIIEQARTEAEKHRHEVEQSLISRAAVLEQQAAQRNAELQEREQQIADQLTAAREQADQLHAAAARTADRLRQESEAAAEEAKLRAATDIQRQRDQAAQEIARLDKVQSDVRVELARLNDVLSNELAAGSRTGGVPTQRPAQTSAPNAGNGNGNHRRNPNAKGQEAVGAGR</sequence>
<feature type="compositionally biased region" description="Basic and acidic residues" evidence="1">
    <location>
        <begin position="184"/>
        <end position="208"/>
    </location>
</feature>
<proteinExistence type="predicted"/>
<feature type="region of interest" description="Disordered" evidence="1">
    <location>
        <begin position="48"/>
        <end position="88"/>
    </location>
</feature>
<evidence type="ECO:0000313" key="2">
    <source>
        <dbReference type="EMBL" id="MDT0348082.1"/>
    </source>
</evidence>
<dbReference type="Proteomes" id="UP001183202">
    <property type="component" value="Unassembled WGS sequence"/>
</dbReference>
<feature type="region of interest" description="Disordered" evidence="1">
    <location>
        <begin position="1"/>
        <end position="22"/>
    </location>
</feature>
<evidence type="ECO:0000256" key="1">
    <source>
        <dbReference type="SAM" id="MobiDB-lite"/>
    </source>
</evidence>
<feature type="region of interest" description="Disordered" evidence="1">
    <location>
        <begin position="239"/>
        <end position="288"/>
    </location>
</feature>